<dbReference type="PANTHER" id="PTHR37984">
    <property type="entry name" value="PROTEIN CBG26694"/>
    <property type="match status" value="1"/>
</dbReference>
<comment type="caution">
    <text evidence="2">The sequence shown here is derived from an EMBL/GenBank/DDBJ whole genome shotgun (WGS) entry which is preliminary data.</text>
</comment>
<dbReference type="RefSeq" id="XP_067927022.1">
    <property type="nucleotide sequence ID" value="XM_068061002.1"/>
</dbReference>
<evidence type="ECO:0000259" key="1">
    <source>
        <dbReference type="Pfam" id="PF17921"/>
    </source>
</evidence>
<dbReference type="Gene3D" id="1.10.340.70">
    <property type="match status" value="1"/>
</dbReference>
<dbReference type="InterPro" id="IPR050951">
    <property type="entry name" value="Retrovirus_Pol_polyprotein"/>
</dbReference>
<feature type="non-terminal residue" evidence="2">
    <location>
        <position position="143"/>
    </location>
</feature>
<dbReference type="FunFam" id="1.10.340.70:FF:000001">
    <property type="entry name" value="Retrovirus-related Pol polyprotein from transposon gypsy-like Protein"/>
    <property type="match status" value="1"/>
</dbReference>
<protein>
    <submittedName>
        <fullName evidence="2">Pol polyprotein</fullName>
    </submittedName>
</protein>
<reference evidence="2 3" key="1">
    <citation type="journal article" date="2017" name="Int. J. Parasitol.">
        <title>The genome of the protozoan parasite Cystoisospora suis and a reverse vaccinology approach to identify vaccine candidates.</title>
        <authorList>
            <person name="Palmieri N."/>
            <person name="Shrestha A."/>
            <person name="Ruttkowski B."/>
            <person name="Beck T."/>
            <person name="Vogl C."/>
            <person name="Tomley F."/>
            <person name="Blake D.P."/>
            <person name="Joachim A."/>
        </authorList>
    </citation>
    <scope>NUCLEOTIDE SEQUENCE [LARGE SCALE GENOMIC DNA]</scope>
    <source>
        <strain evidence="2 3">Wien I</strain>
    </source>
</reference>
<name>A0A2C6KZN3_9APIC</name>
<gene>
    <name evidence="2" type="ORF">CSUI_000795</name>
</gene>
<dbReference type="EMBL" id="MIGC01000307">
    <property type="protein sequence ID" value="PHJ25350.1"/>
    <property type="molecule type" value="Genomic_DNA"/>
</dbReference>
<evidence type="ECO:0000313" key="2">
    <source>
        <dbReference type="EMBL" id="PHJ25350.1"/>
    </source>
</evidence>
<dbReference type="InterPro" id="IPR041588">
    <property type="entry name" value="Integrase_H2C2"/>
</dbReference>
<dbReference type="PANTHER" id="PTHR37984:SF5">
    <property type="entry name" value="PROTEIN NYNRIN-LIKE"/>
    <property type="match status" value="1"/>
</dbReference>
<accession>A0A2C6KZN3</accession>
<proteinExistence type="predicted"/>
<dbReference type="Proteomes" id="UP000221165">
    <property type="component" value="Unassembled WGS sequence"/>
</dbReference>
<evidence type="ECO:0000313" key="3">
    <source>
        <dbReference type="Proteomes" id="UP000221165"/>
    </source>
</evidence>
<keyword evidence="3" id="KW-1185">Reference proteome</keyword>
<dbReference type="AlphaFoldDB" id="A0A2C6KZN3"/>
<organism evidence="2 3">
    <name type="scientific">Cystoisospora suis</name>
    <dbReference type="NCBI Taxonomy" id="483139"/>
    <lineage>
        <taxon>Eukaryota</taxon>
        <taxon>Sar</taxon>
        <taxon>Alveolata</taxon>
        <taxon>Apicomplexa</taxon>
        <taxon>Conoidasida</taxon>
        <taxon>Coccidia</taxon>
        <taxon>Eucoccidiorida</taxon>
        <taxon>Eimeriorina</taxon>
        <taxon>Sarcocystidae</taxon>
        <taxon>Cystoisospora</taxon>
    </lineage>
</organism>
<sequence>MQNGLVWVTTKSGWRLGIPELDNLRSKIVHECHDARLTGHPGIEKTLDNVRKYFWWPTVDQDFRTYVEACHACERGGKHLVRNLEDCCSHYPFHTRPGWPTLYHAHKNITAKQTAQLLIREVVRLHGVPLTIVSDRDPRITSN</sequence>
<feature type="domain" description="Integrase zinc-binding" evidence="1">
    <location>
        <begin position="23"/>
        <end position="75"/>
    </location>
</feature>
<dbReference type="InterPro" id="IPR012337">
    <property type="entry name" value="RNaseH-like_sf"/>
</dbReference>
<dbReference type="GeneID" id="94424213"/>
<dbReference type="SUPFAM" id="SSF53098">
    <property type="entry name" value="Ribonuclease H-like"/>
    <property type="match status" value="1"/>
</dbReference>
<dbReference type="OrthoDB" id="2202254at2759"/>
<dbReference type="Pfam" id="PF17921">
    <property type="entry name" value="Integrase_H2C2"/>
    <property type="match status" value="1"/>
</dbReference>
<dbReference type="VEuPathDB" id="ToxoDB:CSUI_000795"/>